<dbReference type="InterPro" id="IPR006311">
    <property type="entry name" value="TAT_signal"/>
</dbReference>
<organism evidence="4 5">
    <name type="scientific">Brevundimonas halotolerans</name>
    <dbReference type="NCBI Taxonomy" id="69670"/>
    <lineage>
        <taxon>Bacteria</taxon>
        <taxon>Pseudomonadati</taxon>
        <taxon>Pseudomonadota</taxon>
        <taxon>Alphaproteobacteria</taxon>
        <taxon>Caulobacterales</taxon>
        <taxon>Caulobacteraceae</taxon>
        <taxon>Brevundimonas</taxon>
    </lineage>
</organism>
<dbReference type="SUPFAM" id="SSF82171">
    <property type="entry name" value="DPP6 N-terminal domain-like"/>
    <property type="match status" value="1"/>
</dbReference>
<keyword evidence="1" id="KW-0378">Hydrolase</keyword>
<evidence type="ECO:0000259" key="3">
    <source>
        <dbReference type="Pfam" id="PF00326"/>
    </source>
</evidence>
<dbReference type="PANTHER" id="PTHR42776:SF27">
    <property type="entry name" value="DIPEPTIDYL PEPTIDASE FAMILY MEMBER 6"/>
    <property type="match status" value="1"/>
</dbReference>
<evidence type="ECO:0000313" key="4">
    <source>
        <dbReference type="EMBL" id="MBB5661695.1"/>
    </source>
</evidence>
<feature type="chain" id="PRO_5030785619" evidence="2">
    <location>
        <begin position="22"/>
        <end position="676"/>
    </location>
</feature>
<proteinExistence type="predicted"/>
<name>A0A7W9A5P5_9CAUL</name>
<dbReference type="PANTHER" id="PTHR42776">
    <property type="entry name" value="SERINE PEPTIDASE S9 FAMILY MEMBER"/>
    <property type="match status" value="1"/>
</dbReference>
<dbReference type="EMBL" id="JACIJB010000014">
    <property type="protein sequence ID" value="MBB5661695.1"/>
    <property type="molecule type" value="Genomic_DNA"/>
</dbReference>
<dbReference type="InterPro" id="IPR029058">
    <property type="entry name" value="AB_hydrolase_fold"/>
</dbReference>
<evidence type="ECO:0000313" key="5">
    <source>
        <dbReference type="Proteomes" id="UP000548978"/>
    </source>
</evidence>
<dbReference type="GO" id="GO:0004252">
    <property type="term" value="F:serine-type endopeptidase activity"/>
    <property type="evidence" value="ECO:0007669"/>
    <property type="project" value="TreeGrafter"/>
</dbReference>
<feature type="domain" description="Peptidase S9 prolyl oligopeptidase catalytic" evidence="3">
    <location>
        <begin position="463"/>
        <end position="658"/>
    </location>
</feature>
<dbReference type="RefSeq" id="WP_164461795.1">
    <property type="nucleotide sequence ID" value="NZ_JACIJB010000014.1"/>
</dbReference>
<keyword evidence="5" id="KW-1185">Reference proteome</keyword>
<gene>
    <name evidence="4" type="ORF">FHS65_002464</name>
</gene>
<dbReference type="Pfam" id="PF00326">
    <property type="entry name" value="Peptidase_S9"/>
    <property type="match status" value="1"/>
</dbReference>
<dbReference type="Gene3D" id="3.40.50.1820">
    <property type="entry name" value="alpha/beta hydrolase"/>
    <property type="match status" value="1"/>
</dbReference>
<dbReference type="PROSITE" id="PS51318">
    <property type="entry name" value="TAT"/>
    <property type="match status" value="1"/>
</dbReference>
<dbReference type="GO" id="GO:0006508">
    <property type="term" value="P:proteolysis"/>
    <property type="evidence" value="ECO:0007669"/>
    <property type="project" value="InterPro"/>
</dbReference>
<dbReference type="InterPro" id="IPR001375">
    <property type="entry name" value="Peptidase_S9_cat"/>
</dbReference>
<reference evidence="4 5" key="1">
    <citation type="submission" date="2020-08" db="EMBL/GenBank/DDBJ databases">
        <title>Genomic Encyclopedia of Type Strains, Phase IV (KMG-IV): sequencing the most valuable type-strain genomes for metagenomic binning, comparative biology and taxonomic classification.</title>
        <authorList>
            <person name="Goeker M."/>
        </authorList>
    </citation>
    <scope>NUCLEOTIDE SEQUENCE [LARGE SCALE GENOMIC DNA]</scope>
    <source>
        <strain evidence="4 5">DSM 24448</strain>
    </source>
</reference>
<protein>
    <submittedName>
        <fullName evidence="4">Pimeloyl-ACP methyl ester carboxylesterase</fullName>
    </submittedName>
</protein>
<evidence type="ECO:0000256" key="1">
    <source>
        <dbReference type="ARBA" id="ARBA00022801"/>
    </source>
</evidence>
<dbReference type="SUPFAM" id="SSF53474">
    <property type="entry name" value="alpha/beta-Hydrolases"/>
    <property type="match status" value="1"/>
</dbReference>
<dbReference type="Proteomes" id="UP000548978">
    <property type="component" value="Unassembled WGS sequence"/>
</dbReference>
<keyword evidence="2" id="KW-0732">Signal</keyword>
<sequence>MKSRDVTTLAVVSRRALLTMAAGFGGAAAMGLRPDVARARTSPYPIEAFFTTARTRAATLSPGGTLIAVLDQLGTEDEPHGVIDVLDASDPEGARKRIDLGPTKVESLDWANDERLLVRLAVTTRIAPQSISGSNRRTAAREITSKRLMSVSAVTGEMAVMFQDDRQRLRASRDLGSVVDLLRSDDDHVLMAAWERDGVLGLHKVNVATGSAERIERGSSGTIGWETQQGVPVIRYDINPRGTVLTISGRATSSGAWRPIRRNRIGDLPEFSWVGETETPGTILVTARAEGEDTMVVREMNLETFGMGAALSHRAGRDVMHGVVDAAGRYVGAAFYGERLEYEFADAALGAHHRALNAFLDNDCDVYLNDLSRDHNRMVVGVTGPREPGAWYFYDREARAIVNLGAVRLLDFDRLGLTDTLSVTTRDGASIEAYLTAPPGGQPGPLVVLPHGGPEVRDLRSWDRQVQVLAAQGWWVLRPNFRGSGGYGMAFAREGWTRWGDRMQEDVEDAIDQAIALKGLDASRVAIMGTSYGGYAALMGAVRRPDLYKAAIAICGVADLPEMLAWERREDDTPDRQVYNFWVKRIGDPETMGPQLVAASPSRRATEITCPVLLVHGVDDPIVPVIESRRMNEALRQAGKAVELIEVEDAGHADWPAEKEQELLERYIVLLKQAFA</sequence>
<evidence type="ECO:0000256" key="2">
    <source>
        <dbReference type="SAM" id="SignalP"/>
    </source>
</evidence>
<accession>A0A7W9A5P5</accession>
<comment type="caution">
    <text evidence="4">The sequence shown here is derived from an EMBL/GenBank/DDBJ whole genome shotgun (WGS) entry which is preliminary data.</text>
</comment>
<dbReference type="AlphaFoldDB" id="A0A7W9A5P5"/>
<feature type="signal peptide" evidence="2">
    <location>
        <begin position="1"/>
        <end position="21"/>
    </location>
</feature>